<evidence type="ECO:0000256" key="14">
    <source>
        <dbReference type="ARBA" id="ARBA00023157"/>
    </source>
</evidence>
<evidence type="ECO:0000256" key="9">
    <source>
        <dbReference type="ARBA" id="ARBA00022734"/>
    </source>
</evidence>
<dbReference type="InterPro" id="IPR029044">
    <property type="entry name" value="Nucleotide-diphossugar_trans"/>
</dbReference>
<keyword evidence="15 16" id="KW-0464">Manganese</keyword>
<dbReference type="SUPFAM" id="SSF53448">
    <property type="entry name" value="Nucleotide-diphospho-sugar transferases"/>
    <property type="match status" value="1"/>
</dbReference>
<comment type="caution">
    <text evidence="18">The sequence shown here is derived from an EMBL/GenBank/DDBJ whole genome shotgun (WGS) entry which is preliminary data.</text>
</comment>
<dbReference type="PANTHER" id="PTHR11675">
    <property type="entry name" value="N-ACETYLGALACTOSAMINYLTRANSFERASE"/>
    <property type="match status" value="1"/>
</dbReference>
<keyword evidence="14 16" id="KW-1015">Disulfide bond</keyword>
<dbReference type="Pfam" id="PF00535">
    <property type="entry name" value="Glycos_transf_2"/>
    <property type="match status" value="1"/>
</dbReference>
<evidence type="ECO:0000256" key="12">
    <source>
        <dbReference type="ARBA" id="ARBA00023034"/>
    </source>
</evidence>
<dbReference type="EC" id="2.4.1.-" evidence="16"/>
<evidence type="ECO:0000256" key="6">
    <source>
        <dbReference type="ARBA" id="ARBA00022679"/>
    </source>
</evidence>
<evidence type="ECO:0000256" key="1">
    <source>
        <dbReference type="ARBA" id="ARBA00001936"/>
    </source>
</evidence>
<accession>A0AAW1UXA9</accession>
<dbReference type="GO" id="GO:0006493">
    <property type="term" value="P:protein O-linked glycosylation"/>
    <property type="evidence" value="ECO:0007669"/>
    <property type="project" value="TreeGrafter"/>
</dbReference>
<keyword evidence="5 16" id="KW-0328">Glycosyltransferase</keyword>
<dbReference type="SMART" id="SM00458">
    <property type="entry name" value="RICIN"/>
    <property type="match status" value="1"/>
</dbReference>
<comment type="pathway">
    <text evidence="3 16">Protein modification; protein glycosylation.</text>
</comment>
<dbReference type="CDD" id="cd02510">
    <property type="entry name" value="pp-GalNAc-T"/>
    <property type="match status" value="1"/>
</dbReference>
<keyword evidence="7 16" id="KW-0812">Transmembrane</keyword>
<dbReference type="PROSITE" id="PS50231">
    <property type="entry name" value="RICIN_B_LECTIN"/>
    <property type="match status" value="1"/>
</dbReference>
<dbReference type="PANTHER" id="PTHR11675:SF118">
    <property type="entry name" value="POLYPEPTIDE N-ACETYLGALACTOSAMINYLTRANSFERASE 3"/>
    <property type="match status" value="1"/>
</dbReference>
<dbReference type="GO" id="GO:0030246">
    <property type="term" value="F:carbohydrate binding"/>
    <property type="evidence" value="ECO:0007669"/>
    <property type="project" value="UniProtKB-KW"/>
</dbReference>
<dbReference type="FunFam" id="3.90.550.10:FF:000021">
    <property type="entry name" value="Polypeptide N-acetylgalactosaminyltransferase"/>
    <property type="match status" value="1"/>
</dbReference>
<evidence type="ECO:0000256" key="2">
    <source>
        <dbReference type="ARBA" id="ARBA00004323"/>
    </source>
</evidence>
<dbReference type="AlphaFoldDB" id="A0AAW1UXA9"/>
<dbReference type="GO" id="GO:0004653">
    <property type="term" value="F:polypeptide N-acetylgalactosaminyltransferase activity"/>
    <property type="evidence" value="ECO:0007669"/>
    <property type="project" value="UniProtKB-ARBA"/>
</dbReference>
<keyword evidence="19" id="KW-1185">Reference proteome</keyword>
<evidence type="ECO:0000313" key="18">
    <source>
        <dbReference type="EMBL" id="KAK9888057.1"/>
    </source>
</evidence>
<evidence type="ECO:0000256" key="5">
    <source>
        <dbReference type="ARBA" id="ARBA00022676"/>
    </source>
</evidence>
<keyword evidence="11 16" id="KW-1133">Transmembrane helix</keyword>
<feature type="transmembrane region" description="Helical" evidence="16">
    <location>
        <begin position="12"/>
        <end position="29"/>
    </location>
</feature>
<dbReference type="GO" id="GO:0000139">
    <property type="term" value="C:Golgi membrane"/>
    <property type="evidence" value="ECO:0007669"/>
    <property type="project" value="UniProtKB-SubCell"/>
</dbReference>
<dbReference type="EMBL" id="JARQZJ010000121">
    <property type="protein sequence ID" value="KAK9888057.1"/>
    <property type="molecule type" value="Genomic_DNA"/>
</dbReference>
<gene>
    <name evidence="18" type="ORF">WA026_000334</name>
</gene>
<keyword evidence="10" id="KW-0735">Signal-anchor</keyword>
<evidence type="ECO:0000256" key="4">
    <source>
        <dbReference type="ARBA" id="ARBA00005680"/>
    </source>
</evidence>
<evidence type="ECO:0000256" key="3">
    <source>
        <dbReference type="ARBA" id="ARBA00004922"/>
    </source>
</evidence>
<sequence>MLPRMRKKYSRILLTVILMMMTIVIISSIRTKTKILVKRMEEIHPKHIFRENQEEYVDRHGIKVVVGHYVGNDLRKVPNATYEMINTNYFNPNPKAGKDGSPVITLPKDMIRSQQLYNINKFNVLVSDQIPLNRTLPDMRRKKCTHLFRECKDCPKTSIIIVFHNEAWSTLLRTVWSVINRSPMENLEEIILVDDASQREYLKKPLDDYVKTLPVSTKILRTNKRVGLIQARLRGAAIATGEVLTFLDAHCECTRGWLEPLLTVIRDDRTAVVCPIIDIINDQTFAYIKSFELHWGAFNWNLQFRWYTPGGSQLVKRQIDPTLPFNTPAMAGGLFSIDRKYFYEMGSYDEGMTIWGGENLEMSFRIWMCGGKVQIAPCSRVGHIFRKASPYTFPGGIKKTLYANLARVALVWMDEWTDFYFRFNEAPNAIKHEQNISSRLQLKKELKCKSFEWYLENVWPEHFFPTRNRFFGHIRNVAVDWCLVKPDTKGISNQPVGLATLEPCIKRNVTLEMFVMTKEGFVMTDDSICLDAPETKSGPVAKVRIMACNGAERQRWSYNNSTKELRHVTNQKCLDVSDSSKSSEGLIIEDCNGEESQKWILEPVPWNNY</sequence>
<comment type="subcellular location">
    <subcellularLocation>
        <location evidence="2 16">Golgi apparatus membrane</location>
        <topology evidence="2 16">Single-pass type II membrane protein</topology>
    </subcellularLocation>
</comment>
<comment type="similarity">
    <text evidence="4 16">Belongs to the glycosyltransferase 2 family. GalNAc-T subfamily.</text>
</comment>
<keyword evidence="13 16" id="KW-0472">Membrane</keyword>
<evidence type="ECO:0000256" key="7">
    <source>
        <dbReference type="ARBA" id="ARBA00022692"/>
    </source>
</evidence>
<dbReference type="Gene3D" id="3.90.550.10">
    <property type="entry name" value="Spore Coat Polysaccharide Biosynthesis Protein SpsA, Chain A"/>
    <property type="match status" value="1"/>
</dbReference>
<evidence type="ECO:0000256" key="16">
    <source>
        <dbReference type="RuleBase" id="RU361242"/>
    </source>
</evidence>
<dbReference type="InterPro" id="IPR045885">
    <property type="entry name" value="GalNAc-T"/>
</dbReference>
<evidence type="ECO:0000313" key="19">
    <source>
        <dbReference type="Proteomes" id="UP001431783"/>
    </source>
</evidence>
<organism evidence="18 19">
    <name type="scientific">Henosepilachna vigintioctopunctata</name>
    <dbReference type="NCBI Taxonomy" id="420089"/>
    <lineage>
        <taxon>Eukaryota</taxon>
        <taxon>Metazoa</taxon>
        <taxon>Ecdysozoa</taxon>
        <taxon>Arthropoda</taxon>
        <taxon>Hexapoda</taxon>
        <taxon>Insecta</taxon>
        <taxon>Pterygota</taxon>
        <taxon>Neoptera</taxon>
        <taxon>Endopterygota</taxon>
        <taxon>Coleoptera</taxon>
        <taxon>Polyphaga</taxon>
        <taxon>Cucujiformia</taxon>
        <taxon>Coccinelloidea</taxon>
        <taxon>Coccinellidae</taxon>
        <taxon>Epilachninae</taxon>
        <taxon>Epilachnini</taxon>
        <taxon>Henosepilachna</taxon>
    </lineage>
</organism>
<keyword evidence="6 16" id="KW-0808">Transferase</keyword>
<dbReference type="Gene3D" id="2.80.10.50">
    <property type="match status" value="1"/>
</dbReference>
<proteinExistence type="inferred from homology"/>
<dbReference type="InterPro" id="IPR000772">
    <property type="entry name" value="Ricin_B_lectin"/>
</dbReference>
<keyword evidence="8" id="KW-0479">Metal-binding</keyword>
<protein>
    <recommendedName>
        <fullName evidence="16">Polypeptide N-acetylgalactosaminyltransferase</fullName>
        <ecNumber evidence="16">2.4.1.-</ecNumber>
    </recommendedName>
    <alternativeName>
        <fullName evidence="16">Protein-UDP acetylgalactosaminyltransferase</fullName>
    </alternativeName>
</protein>
<dbReference type="InterPro" id="IPR035992">
    <property type="entry name" value="Ricin_B-like_lectins"/>
</dbReference>
<dbReference type="InterPro" id="IPR001173">
    <property type="entry name" value="Glyco_trans_2-like"/>
</dbReference>
<evidence type="ECO:0000256" key="11">
    <source>
        <dbReference type="ARBA" id="ARBA00022989"/>
    </source>
</evidence>
<reference evidence="18 19" key="1">
    <citation type="submission" date="2023-03" db="EMBL/GenBank/DDBJ databases">
        <title>Genome insight into feeding habits of ladybird beetles.</title>
        <authorList>
            <person name="Li H.-S."/>
            <person name="Huang Y.-H."/>
            <person name="Pang H."/>
        </authorList>
    </citation>
    <scope>NUCLEOTIDE SEQUENCE [LARGE SCALE GENOMIC DNA]</scope>
    <source>
        <strain evidence="18">SYSU_2023b</strain>
        <tissue evidence="18">Whole body</tissue>
    </source>
</reference>
<evidence type="ECO:0000256" key="15">
    <source>
        <dbReference type="ARBA" id="ARBA00023211"/>
    </source>
</evidence>
<keyword evidence="9 16" id="KW-0430">Lectin</keyword>
<feature type="domain" description="Ricin B lectin" evidence="17">
    <location>
        <begin position="468"/>
        <end position="602"/>
    </location>
</feature>
<evidence type="ECO:0000256" key="13">
    <source>
        <dbReference type="ARBA" id="ARBA00023136"/>
    </source>
</evidence>
<dbReference type="GO" id="GO:0046872">
    <property type="term" value="F:metal ion binding"/>
    <property type="evidence" value="ECO:0007669"/>
    <property type="project" value="UniProtKB-KW"/>
</dbReference>
<evidence type="ECO:0000256" key="10">
    <source>
        <dbReference type="ARBA" id="ARBA00022968"/>
    </source>
</evidence>
<keyword evidence="12 16" id="KW-0333">Golgi apparatus</keyword>
<dbReference type="SUPFAM" id="SSF50370">
    <property type="entry name" value="Ricin B-like lectins"/>
    <property type="match status" value="1"/>
</dbReference>
<dbReference type="Pfam" id="PF00652">
    <property type="entry name" value="Ricin_B_lectin"/>
    <property type="match status" value="1"/>
</dbReference>
<evidence type="ECO:0000259" key="17">
    <source>
        <dbReference type="SMART" id="SM00458"/>
    </source>
</evidence>
<comment type="cofactor">
    <cofactor evidence="1 16">
        <name>Mn(2+)</name>
        <dbReference type="ChEBI" id="CHEBI:29035"/>
    </cofactor>
</comment>
<dbReference type="Proteomes" id="UP001431783">
    <property type="component" value="Unassembled WGS sequence"/>
</dbReference>
<name>A0AAW1UXA9_9CUCU</name>
<evidence type="ECO:0000256" key="8">
    <source>
        <dbReference type="ARBA" id="ARBA00022723"/>
    </source>
</evidence>